<protein>
    <submittedName>
        <fullName evidence="8">LSU ribosomal protein L9p</fullName>
    </submittedName>
</protein>
<proteinExistence type="inferred from homology"/>
<dbReference type="SUPFAM" id="SSF55658">
    <property type="entry name" value="L9 N-domain-like"/>
    <property type="match status" value="1"/>
</dbReference>
<keyword evidence="2" id="KW-0699">rRNA-binding</keyword>
<evidence type="ECO:0000256" key="6">
    <source>
        <dbReference type="SAM" id="MobiDB-lite"/>
    </source>
</evidence>
<keyword evidence="3" id="KW-0694">RNA-binding</keyword>
<keyword evidence="4 8" id="KW-0689">Ribosomal protein</keyword>
<evidence type="ECO:0000256" key="5">
    <source>
        <dbReference type="ARBA" id="ARBA00023274"/>
    </source>
</evidence>
<evidence type="ECO:0000313" key="8">
    <source>
        <dbReference type="EMBL" id="VAX20288.1"/>
    </source>
</evidence>
<evidence type="ECO:0000256" key="1">
    <source>
        <dbReference type="ARBA" id="ARBA00010605"/>
    </source>
</evidence>
<dbReference type="GO" id="GO:0003735">
    <property type="term" value="F:structural constituent of ribosome"/>
    <property type="evidence" value="ECO:0007669"/>
    <property type="project" value="InterPro"/>
</dbReference>
<dbReference type="InterPro" id="IPR020069">
    <property type="entry name" value="Ribosomal_bL9_C"/>
</dbReference>
<dbReference type="InterPro" id="IPR036791">
    <property type="entry name" value="Ribosomal_bL9_C_sf"/>
</dbReference>
<dbReference type="InterPro" id="IPR009027">
    <property type="entry name" value="Ribosomal_bL9/RNase_H1_N"/>
</dbReference>
<evidence type="ECO:0000256" key="2">
    <source>
        <dbReference type="ARBA" id="ARBA00022730"/>
    </source>
</evidence>
<feature type="compositionally biased region" description="Acidic residues" evidence="6">
    <location>
        <begin position="181"/>
        <end position="190"/>
    </location>
</feature>
<dbReference type="EMBL" id="UOGE01000053">
    <property type="protein sequence ID" value="VAX20288.1"/>
    <property type="molecule type" value="Genomic_DNA"/>
</dbReference>
<accession>A0A3B1C8U4</accession>
<evidence type="ECO:0000256" key="3">
    <source>
        <dbReference type="ARBA" id="ARBA00022884"/>
    </source>
</evidence>
<dbReference type="Pfam" id="PF01281">
    <property type="entry name" value="Ribosomal_L9_N"/>
    <property type="match status" value="1"/>
</dbReference>
<feature type="domain" description="Ribosomal protein L9" evidence="7">
    <location>
        <begin position="13"/>
        <end position="40"/>
    </location>
</feature>
<dbReference type="HAMAP" id="MF_00503">
    <property type="entry name" value="Ribosomal_bL9"/>
    <property type="match status" value="1"/>
</dbReference>
<dbReference type="PROSITE" id="PS00651">
    <property type="entry name" value="RIBOSOMAL_L9"/>
    <property type="match status" value="1"/>
</dbReference>
<feature type="compositionally biased region" description="Acidic residues" evidence="6">
    <location>
        <begin position="149"/>
        <end position="168"/>
    </location>
</feature>
<dbReference type="NCBIfam" id="TIGR00158">
    <property type="entry name" value="L9"/>
    <property type="match status" value="1"/>
</dbReference>
<reference evidence="8" key="1">
    <citation type="submission" date="2018-06" db="EMBL/GenBank/DDBJ databases">
        <authorList>
            <person name="Zhirakovskaya E."/>
        </authorList>
    </citation>
    <scope>NUCLEOTIDE SEQUENCE</scope>
</reference>
<feature type="region of interest" description="Disordered" evidence="6">
    <location>
        <begin position="143"/>
        <end position="190"/>
    </location>
</feature>
<dbReference type="GO" id="GO:0005840">
    <property type="term" value="C:ribosome"/>
    <property type="evidence" value="ECO:0007669"/>
    <property type="project" value="UniProtKB-KW"/>
</dbReference>
<dbReference type="GO" id="GO:0019843">
    <property type="term" value="F:rRNA binding"/>
    <property type="evidence" value="ECO:0007669"/>
    <property type="project" value="UniProtKB-KW"/>
</dbReference>
<dbReference type="GO" id="GO:1990904">
    <property type="term" value="C:ribonucleoprotein complex"/>
    <property type="evidence" value="ECO:0007669"/>
    <property type="project" value="UniProtKB-KW"/>
</dbReference>
<comment type="similarity">
    <text evidence="1">Belongs to the bacterial ribosomal protein bL9 family.</text>
</comment>
<gene>
    <name evidence="8" type="ORF">MNBD_NITROSPINAE02-2201</name>
</gene>
<dbReference type="InterPro" id="IPR000244">
    <property type="entry name" value="Ribosomal_bL9"/>
</dbReference>
<name>A0A3B1C8U4_9ZZZZ</name>
<evidence type="ECO:0000256" key="4">
    <source>
        <dbReference type="ARBA" id="ARBA00022980"/>
    </source>
</evidence>
<evidence type="ECO:0000259" key="7">
    <source>
        <dbReference type="PROSITE" id="PS00651"/>
    </source>
</evidence>
<dbReference type="Gene3D" id="3.10.430.100">
    <property type="entry name" value="Ribosomal protein L9, C-terminal domain"/>
    <property type="match status" value="1"/>
</dbReference>
<organism evidence="8">
    <name type="scientific">hydrothermal vent metagenome</name>
    <dbReference type="NCBI Taxonomy" id="652676"/>
    <lineage>
        <taxon>unclassified sequences</taxon>
        <taxon>metagenomes</taxon>
        <taxon>ecological metagenomes</taxon>
    </lineage>
</organism>
<dbReference type="InterPro" id="IPR036935">
    <property type="entry name" value="Ribosomal_bL9_N_sf"/>
</dbReference>
<dbReference type="PANTHER" id="PTHR21368">
    <property type="entry name" value="50S RIBOSOMAL PROTEIN L9"/>
    <property type="match status" value="1"/>
</dbReference>
<dbReference type="AlphaFoldDB" id="A0A3B1C8U4"/>
<dbReference type="SUPFAM" id="SSF55653">
    <property type="entry name" value="Ribosomal protein L9 C-domain"/>
    <property type="match status" value="1"/>
</dbReference>
<dbReference type="InterPro" id="IPR020594">
    <property type="entry name" value="Ribosomal_bL9_bac/chp"/>
</dbReference>
<dbReference type="InterPro" id="IPR020070">
    <property type="entry name" value="Ribosomal_bL9_N"/>
</dbReference>
<dbReference type="GO" id="GO:0006412">
    <property type="term" value="P:translation"/>
    <property type="evidence" value="ECO:0007669"/>
    <property type="project" value="InterPro"/>
</dbReference>
<sequence>MKVVLNDYVEHLGDQGDKVEVARGYARNYLIPKKLAFEATPENLRTYENNLNQRARKITKIINEAESLKAKLDSEEAFLYTRKSSEGGKIFGSVTSADIEGSLNERGYSIEKKRIVLTLPIKSLGVCEITIKLHKNVTATIKAEVRPEEPEEPEEGEENVAEPEETDAEGIKEQEAGPVETAEEEAEEES</sequence>
<keyword evidence="5" id="KW-0687">Ribonucleoprotein</keyword>
<dbReference type="Gene3D" id="3.40.5.10">
    <property type="entry name" value="Ribosomal protein L9, N-terminal domain"/>
    <property type="match status" value="1"/>
</dbReference>
<dbReference type="Pfam" id="PF03948">
    <property type="entry name" value="Ribosomal_L9_C"/>
    <property type="match status" value="1"/>
</dbReference>